<dbReference type="Proteomes" id="UP000299102">
    <property type="component" value="Unassembled WGS sequence"/>
</dbReference>
<keyword evidence="2" id="KW-1185">Reference proteome</keyword>
<accession>A0A4C2AE55</accession>
<dbReference type="EMBL" id="BGZK01003063">
    <property type="protein sequence ID" value="GBP98092.1"/>
    <property type="molecule type" value="Genomic_DNA"/>
</dbReference>
<organism evidence="1 2">
    <name type="scientific">Eumeta variegata</name>
    <name type="common">Bagworm moth</name>
    <name type="synonym">Eumeta japonica</name>
    <dbReference type="NCBI Taxonomy" id="151549"/>
    <lineage>
        <taxon>Eukaryota</taxon>
        <taxon>Metazoa</taxon>
        <taxon>Ecdysozoa</taxon>
        <taxon>Arthropoda</taxon>
        <taxon>Hexapoda</taxon>
        <taxon>Insecta</taxon>
        <taxon>Pterygota</taxon>
        <taxon>Neoptera</taxon>
        <taxon>Endopterygota</taxon>
        <taxon>Lepidoptera</taxon>
        <taxon>Glossata</taxon>
        <taxon>Ditrysia</taxon>
        <taxon>Tineoidea</taxon>
        <taxon>Psychidae</taxon>
        <taxon>Oiketicinae</taxon>
        <taxon>Eumeta</taxon>
    </lineage>
</organism>
<evidence type="ECO:0000313" key="2">
    <source>
        <dbReference type="Proteomes" id="UP000299102"/>
    </source>
</evidence>
<name>A0A4C2AE55_EUMVA</name>
<sequence>MSGCNLLAVGTMDEIMKVLKPGKAAGCDRVSSDILRRVGAKRQTSSLVNGVLILLYTFLNSGQRQLKRFMALLLRSARPRLPAPAAPSPARDG</sequence>
<dbReference type="AlphaFoldDB" id="A0A4C2AE55"/>
<evidence type="ECO:0000313" key="1">
    <source>
        <dbReference type="EMBL" id="GBP98092.1"/>
    </source>
</evidence>
<comment type="caution">
    <text evidence="1">The sequence shown here is derived from an EMBL/GenBank/DDBJ whole genome shotgun (WGS) entry which is preliminary data.</text>
</comment>
<proteinExistence type="predicted"/>
<reference evidence="1 2" key="1">
    <citation type="journal article" date="2019" name="Commun. Biol.">
        <title>The bagworm genome reveals a unique fibroin gene that provides high tensile strength.</title>
        <authorList>
            <person name="Kono N."/>
            <person name="Nakamura H."/>
            <person name="Ohtoshi R."/>
            <person name="Tomita M."/>
            <person name="Numata K."/>
            <person name="Arakawa K."/>
        </authorList>
    </citation>
    <scope>NUCLEOTIDE SEQUENCE [LARGE SCALE GENOMIC DNA]</scope>
</reference>
<gene>
    <name evidence="1" type="ORF">EVAR_68874_1</name>
</gene>
<protein>
    <submittedName>
        <fullName evidence="1">Uncharacterized protein</fullName>
    </submittedName>
</protein>